<dbReference type="EMBL" id="CASHTH010001856">
    <property type="protein sequence ID" value="CAI8020941.1"/>
    <property type="molecule type" value="Genomic_DNA"/>
</dbReference>
<name>A0AA35S2D7_GEOBA</name>
<feature type="compositionally biased region" description="Low complexity" evidence="1">
    <location>
        <begin position="27"/>
        <end position="45"/>
    </location>
</feature>
<reference evidence="2" key="1">
    <citation type="submission" date="2023-03" db="EMBL/GenBank/DDBJ databases">
        <authorList>
            <person name="Steffen K."/>
            <person name="Cardenas P."/>
        </authorList>
    </citation>
    <scope>NUCLEOTIDE SEQUENCE</scope>
</reference>
<evidence type="ECO:0000256" key="1">
    <source>
        <dbReference type="SAM" id="MobiDB-lite"/>
    </source>
</evidence>
<sequence length="162" mass="18246">MGSAMGRQASRQGRLGRLLSRKRGRTPAVQSARAPRQQQQPLADPVIHEADNPLLSRLKDVYVDSSLTTITQDNPFASEVTKKPDNLPQNRSAYYGDIFSVESSSDGRLTYAEILEILNKRESETKESWTPENIADKYNIKPADAEQLMRYFSAYKTSPPEK</sequence>
<proteinExistence type="predicted"/>
<dbReference type="PANTHER" id="PTHR13338">
    <property type="entry name" value="UPF0240 PROTEIN"/>
    <property type="match status" value="1"/>
</dbReference>
<keyword evidence="3" id="KW-1185">Reference proteome</keyword>
<dbReference type="GO" id="GO:0005739">
    <property type="term" value="C:mitochondrion"/>
    <property type="evidence" value="ECO:0007669"/>
    <property type="project" value="TreeGrafter"/>
</dbReference>
<dbReference type="InterPro" id="IPR009622">
    <property type="entry name" value="NDUFAF4"/>
</dbReference>
<dbReference type="GO" id="GO:0032981">
    <property type="term" value="P:mitochondrial respiratory chain complex I assembly"/>
    <property type="evidence" value="ECO:0007669"/>
    <property type="project" value="InterPro"/>
</dbReference>
<organism evidence="2 3">
    <name type="scientific">Geodia barretti</name>
    <name type="common">Barrett's horny sponge</name>
    <dbReference type="NCBI Taxonomy" id="519541"/>
    <lineage>
        <taxon>Eukaryota</taxon>
        <taxon>Metazoa</taxon>
        <taxon>Porifera</taxon>
        <taxon>Demospongiae</taxon>
        <taxon>Heteroscleromorpha</taxon>
        <taxon>Tetractinellida</taxon>
        <taxon>Astrophorina</taxon>
        <taxon>Geodiidae</taxon>
        <taxon>Geodia</taxon>
    </lineage>
</organism>
<dbReference type="PANTHER" id="PTHR13338:SF4">
    <property type="entry name" value="NADH DEHYDROGENASE [UBIQUINONE] 1 ALPHA SUBCOMPLEX ASSEMBLY FACTOR 4"/>
    <property type="match status" value="1"/>
</dbReference>
<evidence type="ECO:0000313" key="3">
    <source>
        <dbReference type="Proteomes" id="UP001174909"/>
    </source>
</evidence>
<feature type="region of interest" description="Disordered" evidence="1">
    <location>
        <begin position="1"/>
        <end position="48"/>
    </location>
</feature>
<dbReference type="Proteomes" id="UP001174909">
    <property type="component" value="Unassembled WGS sequence"/>
</dbReference>
<feature type="compositionally biased region" description="Low complexity" evidence="1">
    <location>
        <begin position="1"/>
        <end position="18"/>
    </location>
</feature>
<comment type="caution">
    <text evidence="2">The sequence shown here is derived from an EMBL/GenBank/DDBJ whole genome shotgun (WGS) entry which is preliminary data.</text>
</comment>
<dbReference type="AlphaFoldDB" id="A0AA35S2D7"/>
<protein>
    <submittedName>
        <fullName evidence="2">NADH dehydrogenase [ubiquinone] 1 alpha subcomplex assembly factor 4</fullName>
    </submittedName>
</protein>
<evidence type="ECO:0000313" key="2">
    <source>
        <dbReference type="EMBL" id="CAI8020941.1"/>
    </source>
</evidence>
<gene>
    <name evidence="2" type="ORF">GBAR_LOCUS12472</name>
</gene>
<accession>A0AA35S2D7</accession>
<dbReference type="Pfam" id="PF06784">
    <property type="entry name" value="UPF0240"/>
    <property type="match status" value="1"/>
</dbReference>